<keyword evidence="2" id="KW-0472">Membrane</keyword>
<organism evidence="3 4">
    <name type="scientific">Nocardiopsis composta</name>
    <dbReference type="NCBI Taxonomy" id="157465"/>
    <lineage>
        <taxon>Bacteria</taxon>
        <taxon>Bacillati</taxon>
        <taxon>Actinomycetota</taxon>
        <taxon>Actinomycetes</taxon>
        <taxon>Streptosporangiales</taxon>
        <taxon>Nocardiopsidaceae</taxon>
        <taxon>Nocardiopsis</taxon>
    </lineage>
</organism>
<evidence type="ECO:0000256" key="1">
    <source>
        <dbReference type="SAM" id="MobiDB-lite"/>
    </source>
</evidence>
<evidence type="ECO:0000256" key="2">
    <source>
        <dbReference type="SAM" id="Phobius"/>
    </source>
</evidence>
<dbReference type="Proteomes" id="UP000572635">
    <property type="component" value="Unassembled WGS sequence"/>
</dbReference>
<evidence type="ECO:0000313" key="4">
    <source>
        <dbReference type="Proteomes" id="UP000572635"/>
    </source>
</evidence>
<comment type="caution">
    <text evidence="3">The sequence shown here is derived from an EMBL/GenBank/DDBJ whole genome shotgun (WGS) entry which is preliminary data.</text>
</comment>
<dbReference type="AlphaFoldDB" id="A0A7W8VEB5"/>
<feature type="transmembrane region" description="Helical" evidence="2">
    <location>
        <begin position="220"/>
        <end position="252"/>
    </location>
</feature>
<keyword evidence="2" id="KW-1133">Transmembrane helix</keyword>
<proteinExistence type="predicted"/>
<gene>
    <name evidence="3" type="ORF">HDA36_002992</name>
</gene>
<dbReference type="RefSeq" id="WP_246528251.1">
    <property type="nucleotide sequence ID" value="NZ_BAAAJD010000134.1"/>
</dbReference>
<evidence type="ECO:0000313" key="3">
    <source>
        <dbReference type="EMBL" id="MBB5432908.1"/>
    </source>
</evidence>
<protein>
    <recommendedName>
        <fullName evidence="5">CDP-alcohol phosphatidyltransferase family protein</fullName>
    </recommendedName>
</protein>
<dbReference type="EMBL" id="JACHDB010000001">
    <property type="protein sequence ID" value="MBB5432908.1"/>
    <property type="molecule type" value="Genomic_DNA"/>
</dbReference>
<sequence length="261" mass="26711">MTGAGAFSAAGRWTPVRAAAGAAARAELTPAAVTRIGAVLGVLAALWFSSGDLRGAVAGSVLLGAVLFCDEVRDVRAGPRQDALADWLDVVLGRLREYAVYAGLAIGGVLAGAEDAWAWAAGALIAHALRDTAIASGTAGAAAPGPAAPRRREWSSAVLGGLDPERPPADPDFTRELLGDPVPDPGRPRRRRSGSYALAARPGPLSGLRAAACFPEPMRFLVIAVTAVLADVRVTFIALIVGCAIAVTAALVDPRPDEGRR</sequence>
<reference evidence="3 4" key="1">
    <citation type="submission" date="2020-08" db="EMBL/GenBank/DDBJ databases">
        <title>Sequencing the genomes of 1000 actinobacteria strains.</title>
        <authorList>
            <person name="Klenk H.-P."/>
        </authorList>
    </citation>
    <scope>NUCLEOTIDE SEQUENCE [LARGE SCALE GENOMIC DNA]</scope>
    <source>
        <strain evidence="3 4">DSM 44551</strain>
    </source>
</reference>
<feature type="compositionally biased region" description="Basic and acidic residues" evidence="1">
    <location>
        <begin position="163"/>
        <end position="178"/>
    </location>
</feature>
<keyword evidence="4" id="KW-1185">Reference proteome</keyword>
<name>A0A7W8VEB5_9ACTN</name>
<accession>A0A7W8VEB5</accession>
<evidence type="ECO:0008006" key="5">
    <source>
        <dbReference type="Google" id="ProtNLM"/>
    </source>
</evidence>
<keyword evidence="2" id="KW-0812">Transmembrane</keyword>
<feature type="region of interest" description="Disordered" evidence="1">
    <location>
        <begin position="160"/>
        <end position="194"/>
    </location>
</feature>